<feature type="compositionally biased region" description="Low complexity" evidence="1">
    <location>
        <begin position="38"/>
        <end position="184"/>
    </location>
</feature>
<dbReference type="Proteomes" id="UP001140502">
    <property type="component" value="Unassembled WGS sequence"/>
</dbReference>
<evidence type="ECO:0000313" key="2">
    <source>
        <dbReference type="EMBL" id="KAJ4317454.1"/>
    </source>
</evidence>
<dbReference type="EMBL" id="JAPEUR010000160">
    <property type="protein sequence ID" value="KAJ4317454.1"/>
    <property type="molecule type" value="Genomic_DNA"/>
</dbReference>
<feature type="non-terminal residue" evidence="2">
    <location>
        <position position="1"/>
    </location>
</feature>
<accession>A0A9W8WAC4</accession>
<evidence type="ECO:0000256" key="1">
    <source>
        <dbReference type="SAM" id="MobiDB-lite"/>
    </source>
</evidence>
<dbReference type="OrthoDB" id="5095207at2759"/>
<feature type="region of interest" description="Disordered" evidence="1">
    <location>
        <begin position="31"/>
        <end position="184"/>
    </location>
</feature>
<reference evidence="2" key="1">
    <citation type="submission" date="2022-10" db="EMBL/GenBank/DDBJ databases">
        <title>Tapping the CABI collections for fungal endophytes: first genome assemblies for Collariella, Neodidymelliopsis, Ascochyta clinopodiicola, Didymella pomorum, Didymosphaeria variabile, Neocosmospora piperis and Neocucurbitaria cava.</title>
        <authorList>
            <person name="Hill R."/>
        </authorList>
    </citation>
    <scope>NUCLEOTIDE SEQUENCE</scope>
    <source>
        <strain evidence="2">IMI 366586</strain>
    </source>
</reference>
<protein>
    <submittedName>
        <fullName evidence="2">Uncharacterized protein</fullName>
    </submittedName>
</protein>
<name>A0A9W8WAC4_9HYPO</name>
<comment type="caution">
    <text evidence="2">The sequence shown here is derived from an EMBL/GenBank/DDBJ whole genome shotgun (WGS) entry which is preliminary data.</text>
</comment>
<sequence length="334" mass="34011">ILHIFTKDIGTMRSHIVYSLIAAASLLGGGMAGPCRPSSSLELSSSTTEDSQSSTSEVASSSTFFETTSSTTSDHVSTSTDVTLSTSTGDASSTTDDATSSATSEASSSTASSTELAPSSTTDSWTSTVESSTSLASATETATSTTEATTSTTELTSTTQASSSTSEGSTTTSEASSATSEAPPVTTFAIEVANSARQSVNGKKARYRRGTSGYGIYLTLGAASESLYVPGDFHIEASTNRLMVGDVYVSVGTSTSGLLVAQTAASVASVNYLFISCTPPVSLGQKLECVAEGTSRTQLYVSANEQTNTPMYITAPGSPPGIAYVTFDMVVVSP</sequence>
<proteinExistence type="predicted"/>
<dbReference type="AlphaFoldDB" id="A0A9W8WAC4"/>
<keyword evidence="3" id="KW-1185">Reference proteome</keyword>
<evidence type="ECO:0000313" key="3">
    <source>
        <dbReference type="Proteomes" id="UP001140502"/>
    </source>
</evidence>
<gene>
    <name evidence="2" type="ORF">N0V84_007362</name>
</gene>
<organism evidence="2 3">
    <name type="scientific">Fusarium piperis</name>
    <dbReference type="NCBI Taxonomy" id="1435070"/>
    <lineage>
        <taxon>Eukaryota</taxon>
        <taxon>Fungi</taxon>
        <taxon>Dikarya</taxon>
        <taxon>Ascomycota</taxon>
        <taxon>Pezizomycotina</taxon>
        <taxon>Sordariomycetes</taxon>
        <taxon>Hypocreomycetidae</taxon>
        <taxon>Hypocreales</taxon>
        <taxon>Nectriaceae</taxon>
        <taxon>Fusarium</taxon>
        <taxon>Fusarium solani species complex</taxon>
    </lineage>
</organism>